<protein>
    <submittedName>
        <fullName evidence="5">BlaI/MecI/CopY family transcriptional regulator</fullName>
    </submittedName>
</protein>
<dbReference type="Gene3D" id="1.10.10.10">
    <property type="entry name" value="Winged helix-like DNA-binding domain superfamily/Winged helix DNA-binding domain"/>
    <property type="match status" value="1"/>
</dbReference>
<dbReference type="EMBL" id="JBHSMQ010000008">
    <property type="protein sequence ID" value="MFC5457145.1"/>
    <property type="molecule type" value="Genomic_DNA"/>
</dbReference>
<dbReference type="PIRSF" id="PIRSF019455">
    <property type="entry name" value="CopR_AtkY"/>
    <property type="match status" value="1"/>
</dbReference>
<dbReference type="InterPro" id="IPR036388">
    <property type="entry name" value="WH-like_DNA-bd_sf"/>
</dbReference>
<name>A0ABW0KUH7_9BACT</name>
<keyword evidence="4" id="KW-0804">Transcription</keyword>
<gene>
    <name evidence="5" type="ORF">ACFQDI_19915</name>
</gene>
<evidence type="ECO:0000313" key="5">
    <source>
        <dbReference type="EMBL" id="MFC5457145.1"/>
    </source>
</evidence>
<proteinExistence type="inferred from homology"/>
<accession>A0ABW0KUH7</accession>
<sequence length="133" mass="14827">MSSEKQLSRREREIMDIVYAQGEATAAAIREAMHDAPGAATVRKLVQILENKGHLTHAKTGREHVYRPTKPKRSAARRALQGLLDTFFGGSLREAIASHLTGADARLPEEELKQIAQMIREAQKQTRNTPEKS</sequence>
<dbReference type="Pfam" id="PF03965">
    <property type="entry name" value="Penicillinase_R"/>
    <property type="match status" value="1"/>
</dbReference>
<evidence type="ECO:0000256" key="1">
    <source>
        <dbReference type="ARBA" id="ARBA00011046"/>
    </source>
</evidence>
<dbReference type="RefSeq" id="WP_377170122.1">
    <property type="nucleotide sequence ID" value="NZ_JBHSMQ010000008.1"/>
</dbReference>
<keyword evidence="2" id="KW-0805">Transcription regulation</keyword>
<comment type="caution">
    <text evidence="5">The sequence shown here is derived from an EMBL/GenBank/DDBJ whole genome shotgun (WGS) entry which is preliminary data.</text>
</comment>
<comment type="similarity">
    <text evidence="1">Belongs to the BlaI transcriptional regulatory family.</text>
</comment>
<evidence type="ECO:0000256" key="2">
    <source>
        <dbReference type="ARBA" id="ARBA00023015"/>
    </source>
</evidence>
<evidence type="ECO:0000256" key="3">
    <source>
        <dbReference type="ARBA" id="ARBA00023125"/>
    </source>
</evidence>
<reference evidence="6" key="1">
    <citation type="journal article" date="2019" name="Int. J. Syst. Evol. Microbiol.">
        <title>The Global Catalogue of Microorganisms (GCM) 10K type strain sequencing project: providing services to taxonomists for standard genome sequencing and annotation.</title>
        <authorList>
            <consortium name="The Broad Institute Genomics Platform"/>
            <consortium name="The Broad Institute Genome Sequencing Center for Infectious Disease"/>
            <person name="Wu L."/>
            <person name="Ma J."/>
        </authorList>
    </citation>
    <scope>NUCLEOTIDE SEQUENCE [LARGE SCALE GENOMIC DNA]</scope>
    <source>
        <strain evidence="6">CGMCC 4.1469</strain>
    </source>
</reference>
<dbReference type="InterPro" id="IPR005650">
    <property type="entry name" value="BlaI_family"/>
</dbReference>
<evidence type="ECO:0000313" key="6">
    <source>
        <dbReference type="Proteomes" id="UP001596052"/>
    </source>
</evidence>
<dbReference type="SUPFAM" id="SSF46785">
    <property type="entry name" value="Winged helix' DNA-binding domain"/>
    <property type="match status" value="1"/>
</dbReference>
<dbReference type="InterPro" id="IPR036390">
    <property type="entry name" value="WH_DNA-bd_sf"/>
</dbReference>
<organism evidence="5 6">
    <name type="scientific">Prosthecobacter fluviatilis</name>
    <dbReference type="NCBI Taxonomy" id="445931"/>
    <lineage>
        <taxon>Bacteria</taxon>
        <taxon>Pseudomonadati</taxon>
        <taxon>Verrucomicrobiota</taxon>
        <taxon>Verrucomicrobiia</taxon>
        <taxon>Verrucomicrobiales</taxon>
        <taxon>Verrucomicrobiaceae</taxon>
        <taxon>Prosthecobacter</taxon>
    </lineage>
</organism>
<keyword evidence="6" id="KW-1185">Reference proteome</keyword>
<evidence type="ECO:0000256" key="4">
    <source>
        <dbReference type="ARBA" id="ARBA00023163"/>
    </source>
</evidence>
<keyword evidence="3" id="KW-0238">DNA-binding</keyword>
<dbReference type="Proteomes" id="UP001596052">
    <property type="component" value="Unassembled WGS sequence"/>
</dbReference>